<feature type="domain" description="INTS6/SAGE1/DDX26B/CT45 C-terminal" evidence="3">
    <location>
        <begin position="862"/>
        <end position="923"/>
    </location>
</feature>
<dbReference type="EMBL" id="BLKM01001584">
    <property type="protein sequence ID" value="GFG40160.1"/>
    <property type="molecule type" value="Genomic_DNA"/>
</dbReference>
<dbReference type="Proteomes" id="UP000502823">
    <property type="component" value="Unassembled WGS sequence"/>
</dbReference>
<sequence length="955" mass="105957">MNQRAYLGGRPTLLDVAKGAVETFVKVRQRSPESRGDRYMLLTFEDPPANIKAGWKENLATFMNELKNLQCIGMTTMGAALKHAFDVLNINRMQTGIDTYGQGRCPYFLEPSVIVVITDGGKLSSSAGVQEDFNLPMHSPIPGSELTREPFRWDQRLFSLVLRLSGTPALDRDIGLVPNDSSPIDAMCEVTGGRSYCITSHRMLMQCIDSLVQKVQSGVVINFEKIGPDPLPARLGNGVPGNNTISSLVLSSSTAWHTCRRLIYVPRSAQKGFAVGFWPIPESFWPDLNSSSLPPRSAHPNVKFTCTSQEPMVIENLPFDKYELEPSPLTQFILARKQPTVCWQVFVANSYKNSEVGHPFGYLKASTNLTCVNLFVMPYNYPVLLPLLEELFKVHRLKPTNEWRTQFQNYLRTMPTYYAGALRRALTRMGAQGSLSQSLIPDTFDNSLSYSVLNYLKRLKNQAKVEFDRLCSEVGSKPPTVTSGSSGKSAGGSSTVTEGVRVLPRSPLKKDLVSHPLLQDKFTSLREQLNEFGGHVVGLMRGHSQKGRQSYRNPFDIPRHCLLDQVVRMRANFLQPALAHTKLIDDDFAHSMPVSQMGNYQEYLKRMQPQLREIESAPVRQHMFGNPFKIDKRMMVDEADMDPVSGGSGTHGTNSGHRSGTKRSSSQMDPASPRIPSKRKPGPIPRHVVVRRPTSPLPRSSPDSSPSWLSPDPPPPLLTPVTATVLSMESDRGEASLTVPDLEGSEPPKLTTINGDLVDGIIPHGGSHTDLIPRSPSPPPRDSAPPLLEPLASHVTHFNNSTPPLSPAMGNHIEGEDQRLAVVLTEINSNHVDGGSQGNMTAASTIPTGNELSKSEIAEIRKHNLQVRTLVYKEVRRPGKNFTRLFTHLQNIKGGLDMRVTLLKEVIHESLRFKRRYLADMLEDFLRTMISSANSNYSAINHHRPPSNNMTTQLP</sequence>
<feature type="compositionally biased region" description="Low complexity" evidence="1">
    <location>
        <begin position="691"/>
        <end position="710"/>
    </location>
</feature>
<feature type="region of interest" description="Disordered" evidence="1">
    <location>
        <begin position="476"/>
        <end position="498"/>
    </location>
</feature>
<dbReference type="FunFam" id="3.40.50.410:FF:000010">
    <property type="entry name" value="Integrator complex subunit 6 like"/>
    <property type="match status" value="1"/>
</dbReference>
<evidence type="ECO:0000313" key="6">
    <source>
        <dbReference type="Proteomes" id="UP000502823"/>
    </source>
</evidence>
<dbReference type="FunCoup" id="A0A6L2Q885">
    <property type="interactions" value="1545"/>
</dbReference>
<dbReference type="Pfam" id="PF15300">
    <property type="entry name" value="INT_SG_DDX_CT_C"/>
    <property type="match status" value="1"/>
</dbReference>
<dbReference type="AlphaFoldDB" id="A0A6L2Q885"/>
<organism evidence="5 6">
    <name type="scientific">Coptotermes formosanus</name>
    <name type="common">Formosan subterranean termite</name>
    <dbReference type="NCBI Taxonomy" id="36987"/>
    <lineage>
        <taxon>Eukaryota</taxon>
        <taxon>Metazoa</taxon>
        <taxon>Ecdysozoa</taxon>
        <taxon>Arthropoda</taxon>
        <taxon>Hexapoda</taxon>
        <taxon>Insecta</taxon>
        <taxon>Pterygota</taxon>
        <taxon>Neoptera</taxon>
        <taxon>Polyneoptera</taxon>
        <taxon>Dictyoptera</taxon>
        <taxon>Blattodea</taxon>
        <taxon>Blattoidea</taxon>
        <taxon>Termitoidae</taxon>
        <taxon>Rhinotermitidae</taxon>
        <taxon>Coptotermes</taxon>
    </lineage>
</organism>
<dbReference type="InterPro" id="IPR036465">
    <property type="entry name" value="vWFA_dom_sf"/>
</dbReference>
<dbReference type="InParanoid" id="A0A6L2Q885"/>
<dbReference type="Gene3D" id="3.40.50.410">
    <property type="entry name" value="von Willebrand factor, type A domain"/>
    <property type="match status" value="1"/>
</dbReference>
<dbReference type="InterPro" id="IPR002035">
    <property type="entry name" value="VWF_A"/>
</dbReference>
<comment type="caution">
    <text evidence="5">The sequence shown here is derived from an EMBL/GenBank/DDBJ whole genome shotgun (WGS) entry which is preliminary data.</text>
</comment>
<dbReference type="InterPro" id="IPR057413">
    <property type="entry name" value="Beta-barrel_INTS6"/>
</dbReference>
<dbReference type="GO" id="GO:0032039">
    <property type="term" value="C:integrator complex"/>
    <property type="evidence" value="ECO:0007669"/>
    <property type="project" value="TreeGrafter"/>
</dbReference>
<dbReference type="InterPro" id="IPR051113">
    <property type="entry name" value="Integrator_subunit6"/>
</dbReference>
<evidence type="ECO:0000256" key="1">
    <source>
        <dbReference type="SAM" id="MobiDB-lite"/>
    </source>
</evidence>
<dbReference type="OrthoDB" id="9449012at2759"/>
<evidence type="ECO:0000313" key="5">
    <source>
        <dbReference type="EMBL" id="GFG40160.1"/>
    </source>
</evidence>
<evidence type="ECO:0000259" key="3">
    <source>
        <dbReference type="Pfam" id="PF15300"/>
    </source>
</evidence>
<dbReference type="Pfam" id="PF25462">
    <property type="entry name" value="Beta-barrel_INTS6"/>
    <property type="match status" value="1"/>
</dbReference>
<evidence type="ECO:0008006" key="7">
    <source>
        <dbReference type="Google" id="ProtNLM"/>
    </source>
</evidence>
<dbReference type="CDD" id="cd00198">
    <property type="entry name" value="vWFA"/>
    <property type="match status" value="1"/>
</dbReference>
<dbReference type="SUPFAM" id="SSF53300">
    <property type="entry name" value="vWA-like"/>
    <property type="match status" value="1"/>
</dbReference>
<dbReference type="GO" id="GO:0034472">
    <property type="term" value="P:snRNA 3'-end processing"/>
    <property type="evidence" value="ECO:0007669"/>
    <property type="project" value="TreeGrafter"/>
</dbReference>
<dbReference type="PANTHER" id="PTHR12957:SF2">
    <property type="entry name" value="INTEGRATOR COMPLEX SUBUNIT 6"/>
    <property type="match status" value="1"/>
</dbReference>
<dbReference type="PANTHER" id="PTHR12957">
    <property type="entry name" value="DEAD/H BOX POLYPEPTIDE 26/DICE1-RELATED"/>
    <property type="match status" value="1"/>
</dbReference>
<evidence type="ECO:0000259" key="2">
    <source>
        <dbReference type="Pfam" id="PF13519"/>
    </source>
</evidence>
<feature type="compositionally biased region" description="Low complexity" evidence="1">
    <location>
        <begin position="480"/>
        <end position="497"/>
    </location>
</feature>
<reference evidence="6" key="1">
    <citation type="submission" date="2020-01" db="EMBL/GenBank/DDBJ databases">
        <title>Draft genome sequence of the Termite Coptotermes fromosanus.</title>
        <authorList>
            <person name="Itakura S."/>
            <person name="Yosikawa Y."/>
            <person name="Umezawa K."/>
        </authorList>
    </citation>
    <scope>NUCLEOTIDE SEQUENCE [LARGE SCALE GENOMIC DNA]</scope>
</reference>
<keyword evidence="6" id="KW-1185">Reference proteome</keyword>
<evidence type="ECO:0000259" key="4">
    <source>
        <dbReference type="Pfam" id="PF25462"/>
    </source>
</evidence>
<feature type="region of interest" description="Disordered" evidence="1">
    <location>
        <begin position="639"/>
        <end position="720"/>
    </location>
</feature>
<feature type="domain" description="Integrator complex subunit 6-like beta-barrel" evidence="4">
    <location>
        <begin position="253"/>
        <end position="393"/>
    </location>
</feature>
<accession>A0A6L2Q885</accession>
<feature type="domain" description="VWFA" evidence="2">
    <location>
        <begin position="1"/>
        <end position="120"/>
    </location>
</feature>
<dbReference type="Pfam" id="PF13519">
    <property type="entry name" value="VWA_2"/>
    <property type="match status" value="1"/>
</dbReference>
<name>A0A6L2Q885_COPFO</name>
<proteinExistence type="predicted"/>
<gene>
    <name evidence="5" type="ORF">Cfor_02283</name>
</gene>
<protein>
    <recommendedName>
        <fullName evidence="7">VWFA domain-containing protein</fullName>
    </recommendedName>
</protein>
<dbReference type="InterPro" id="IPR029307">
    <property type="entry name" value="INT_SG_DDX_CT_C"/>
</dbReference>